<protein>
    <submittedName>
        <fullName evidence="3">Uncharacterized protein</fullName>
    </submittedName>
</protein>
<evidence type="ECO:0000256" key="2">
    <source>
        <dbReference type="SAM" id="Phobius"/>
    </source>
</evidence>
<feature type="transmembrane region" description="Helical" evidence="2">
    <location>
        <begin position="215"/>
        <end position="235"/>
    </location>
</feature>
<accession>A0ABP0XPZ5</accession>
<dbReference type="Proteomes" id="UP001642487">
    <property type="component" value="Chromosome 1"/>
</dbReference>
<proteinExistence type="predicted"/>
<keyword evidence="4" id="KW-1185">Reference proteome</keyword>
<evidence type="ECO:0000256" key="1">
    <source>
        <dbReference type="SAM" id="MobiDB-lite"/>
    </source>
</evidence>
<evidence type="ECO:0000313" key="4">
    <source>
        <dbReference type="Proteomes" id="UP001642487"/>
    </source>
</evidence>
<name>A0ABP0XPZ5_9ROSI</name>
<keyword evidence="2" id="KW-0472">Membrane</keyword>
<sequence length="298" mass="33303">MAKSSNSKSKPHFFLCCFGFSGKFRRFKPLKSAAGHRKRPFSWMRFHSKPPPPESSFPAQKNRSSPDPDRLSLISIAPTATCESSNEDFAVAVPVVKNRTGEEVIIGPQEVKNDIIAEKIISCEQSNSPKKPADQSQSRFSLTKKLESFRSARFTQPASPTAKKNLKSTNLQTPATPHSLSFPTPSPARINRMVEPPGSRRTGLKSKNRETSQQYRSAAAISVLMVTLAMMVLWGRICAILCTATWIFVVTSLRSIVEEYDTIDFVESDSYSEGFKKKLVVLKGFLCRNHRENLSKEL</sequence>
<dbReference type="EMBL" id="OZ021735">
    <property type="protein sequence ID" value="CAK9310231.1"/>
    <property type="molecule type" value="Genomic_DNA"/>
</dbReference>
<dbReference type="PANTHER" id="PTHR34379">
    <property type="entry name" value="OS07G0553800 PROTEIN"/>
    <property type="match status" value="1"/>
</dbReference>
<feature type="compositionally biased region" description="Polar residues" evidence="1">
    <location>
        <begin position="167"/>
        <end position="183"/>
    </location>
</feature>
<organism evidence="3 4">
    <name type="scientific">Citrullus colocynthis</name>
    <name type="common">colocynth</name>
    <dbReference type="NCBI Taxonomy" id="252529"/>
    <lineage>
        <taxon>Eukaryota</taxon>
        <taxon>Viridiplantae</taxon>
        <taxon>Streptophyta</taxon>
        <taxon>Embryophyta</taxon>
        <taxon>Tracheophyta</taxon>
        <taxon>Spermatophyta</taxon>
        <taxon>Magnoliopsida</taxon>
        <taxon>eudicotyledons</taxon>
        <taxon>Gunneridae</taxon>
        <taxon>Pentapetalae</taxon>
        <taxon>rosids</taxon>
        <taxon>fabids</taxon>
        <taxon>Cucurbitales</taxon>
        <taxon>Cucurbitaceae</taxon>
        <taxon>Benincaseae</taxon>
        <taxon>Citrullus</taxon>
    </lineage>
</organism>
<feature type="region of interest" description="Disordered" evidence="1">
    <location>
        <begin position="151"/>
        <end position="211"/>
    </location>
</feature>
<reference evidence="3 4" key="1">
    <citation type="submission" date="2024-03" db="EMBL/GenBank/DDBJ databases">
        <authorList>
            <person name="Gkanogiannis A."/>
            <person name="Becerra Lopez-Lavalle L."/>
        </authorList>
    </citation>
    <scope>NUCLEOTIDE SEQUENCE [LARGE SCALE GENOMIC DNA]</scope>
</reference>
<feature type="region of interest" description="Disordered" evidence="1">
    <location>
        <begin position="41"/>
        <end position="70"/>
    </location>
</feature>
<gene>
    <name evidence="3" type="ORF">CITCOLO1_LOCUS1849</name>
</gene>
<evidence type="ECO:0000313" key="3">
    <source>
        <dbReference type="EMBL" id="CAK9310231.1"/>
    </source>
</evidence>
<keyword evidence="2" id="KW-0812">Transmembrane</keyword>
<dbReference type="InterPro" id="IPR040411">
    <property type="entry name" value="At5g23160-like"/>
</dbReference>
<dbReference type="PANTHER" id="PTHR34379:SF3">
    <property type="entry name" value="PROTEIN, PUTATIVE-RELATED"/>
    <property type="match status" value="1"/>
</dbReference>
<keyword evidence="2" id="KW-1133">Transmembrane helix</keyword>